<keyword evidence="1" id="KW-0833">Ubl conjugation pathway</keyword>
<feature type="domain" description="C2H2-type" evidence="4">
    <location>
        <begin position="237"/>
        <end position="258"/>
    </location>
</feature>
<evidence type="ECO:0000256" key="1">
    <source>
        <dbReference type="ARBA" id="ARBA00022786"/>
    </source>
</evidence>
<evidence type="ECO:0000313" key="5">
    <source>
        <dbReference type="EMBL" id="AAD26874.1"/>
    </source>
</evidence>
<proteinExistence type="predicted"/>
<dbReference type="InterPro" id="IPR006866">
    <property type="entry name" value="DUF627_N"/>
</dbReference>
<name>Q9S9K0_ARATH</name>
<feature type="region of interest" description="Disordered" evidence="3">
    <location>
        <begin position="759"/>
        <end position="779"/>
    </location>
</feature>
<reference key="3">
    <citation type="journal article" date="2000" name="Nature">
        <title>Sequence and analysis of chromosome 1 of the plant Arabidopsis thaliana.</title>
        <authorList>
            <person name="Theologis A."/>
            <person name="Ecker J.R."/>
            <person name="Palm C.J."/>
            <person name="Federspiel N.A."/>
            <person name="Kaul S."/>
            <person name="White O."/>
            <person name="Alonso J."/>
            <person name="Altafi H."/>
            <person name="Araujo R."/>
            <person name="Bowman C.L."/>
            <person name="Brooks S.Y."/>
            <person name="Buehler E."/>
            <person name="Chan A."/>
            <person name="Chao Q."/>
            <person name="Chen H."/>
            <person name="Cheuk R.F."/>
            <person name="Chin C.W."/>
            <person name="Chung M.K."/>
            <person name="Conn L."/>
            <person name="Conway A.B."/>
            <person name="Conway A.R."/>
            <person name="Creasy T.H."/>
            <person name="Dewar K."/>
            <person name="Dunn P."/>
            <person name="Etgu P."/>
            <person name="Feldblyum T.V."/>
            <person name="Feng J."/>
            <person name="Fong B."/>
            <person name="Fujii C.Y."/>
            <person name="Gill J.E."/>
            <person name="Goldsmith A.D."/>
            <person name="Haas B."/>
            <person name="Hansen N.F."/>
            <person name="Hughes B."/>
            <person name="Huizar L."/>
            <person name="Hunter J.L."/>
            <person name="Jenkins J."/>
            <person name="Johnson-Hopson C."/>
            <person name="Khan S."/>
            <person name="Khaykin E."/>
            <person name="Kim C.J."/>
            <person name="Koo H.L."/>
            <person name="Kremenetskaia I."/>
            <person name="Kurtz D.B."/>
            <person name="Kwan A."/>
            <person name="Lam B."/>
            <person name="Langin-Hooper S."/>
            <person name="Lee A."/>
            <person name="Lee J.M."/>
            <person name="Lenz C.A."/>
            <person name="Li J.H."/>
            <person name="Li Y."/>
            <person name="Lin X."/>
            <person name="Liu S.X."/>
            <person name="Liu Z.A."/>
            <person name="Luros J.S."/>
            <person name="Maiti R."/>
            <person name="Marziali A."/>
            <person name="Militscher J."/>
            <person name="Miranda M."/>
            <person name="Nguyen M."/>
            <person name="Nierman W.C."/>
            <person name="Osborne B.I."/>
            <person name="Pai G."/>
            <person name="Peterson J."/>
            <person name="Pham P.K."/>
            <person name="Rizzo M."/>
            <person name="Rooney T."/>
            <person name="Rowley D."/>
            <person name="Sakano H."/>
            <person name="Salzberg S.L."/>
            <person name="Schwartz J.R."/>
            <person name="Shinn P."/>
            <person name="Southwick A.M."/>
            <person name="Sun H."/>
            <person name="Tallon L.J."/>
            <person name="Tambunga G."/>
            <person name="Toriumi M.J."/>
            <person name="Town C.D."/>
            <person name="Utterback T."/>
            <person name="Van Aken S."/>
            <person name="Vaysberg M."/>
            <person name="Vysotskaia V.S."/>
            <person name="Walker M."/>
            <person name="Wu D."/>
            <person name="Yu G."/>
            <person name="Fraser C.M."/>
            <person name="Venter J.C."/>
            <person name="Davis R.W."/>
        </authorList>
    </citation>
    <scope>NUCLEOTIDE SEQUENCE [LARGE SCALE GENOMIC DNA]</scope>
    <source>
        <strain>cv. Columbia</strain>
    </source>
</reference>
<dbReference type="InterPro" id="IPR013087">
    <property type="entry name" value="Znf_C2H2_type"/>
</dbReference>
<dbReference type="PANTHER" id="PTHR22975">
    <property type="entry name" value="UBIQUITIN SPECIFIC PROTEINASE"/>
    <property type="match status" value="1"/>
</dbReference>
<evidence type="ECO:0000259" key="4">
    <source>
        <dbReference type="PROSITE" id="PS00028"/>
    </source>
</evidence>
<dbReference type="InterPro" id="IPR001394">
    <property type="entry name" value="Peptidase_C19_UCH"/>
</dbReference>
<dbReference type="SUPFAM" id="SSF54001">
    <property type="entry name" value="Cysteine proteinases"/>
    <property type="match status" value="1"/>
</dbReference>
<dbReference type="InterPro" id="IPR052398">
    <property type="entry name" value="Ubiquitin_hydrolase_53/54"/>
</dbReference>
<gene>
    <name evidence="5" type="primary">T23K8.11</name>
</gene>
<evidence type="ECO:0000256" key="3">
    <source>
        <dbReference type="SAM" id="MobiDB-lite"/>
    </source>
</evidence>
<dbReference type="InterPro" id="IPR038765">
    <property type="entry name" value="Papain-like_cys_pep_sf"/>
</dbReference>
<dbReference type="InterPro" id="IPR006865">
    <property type="entry name" value="DUF629"/>
</dbReference>
<sequence length="1204" mass="138554">MERPTLEDANSENLFKRAYDSYFAKDYIKALEIIEDLRFVQGNDRVCVNALQGQIFKELAKKTENTDVKVAYLLGSVQCVSIAPALSSMAAISLFTLAQQIQSVVYYKKSVRKAKETLYHLSVNVQDPEFTKKEQKAMVSVIKIAESRIAESKTRLVVKNCEQKEDVDTRKSEPDFIKGLMLYWAGLNVEIKRNFMKVSTAELTSYVEGLYGSEGRDALEQVLTFAREEGKWRFWMCRSCSNKFTSAEECKNHLDQEHCAKFIPNETKHMPQRISKVWSRKISIGGWEPVDAAAAIELIKNRLEDVKEFAYENGWSKDWPLAADEKRSKLLKEIQLLLVLFWDCKIFTCSIRDWVMGLTVKHFEKFEVSKHTLTDCHLVETPQIICFCECDELNQILEFLKKIKCERDDGTDLVCRVVESFYCATQVKEKLDFDPQFSVLLLDKRLLQCKISRFDDEGTISVFDPNVHYANAHAQGGYILSWLVDNSSEDKIFRFPTPIRMHNLDIWVAVLKAVWLTCMTLATKYAKKWKLLDYDAALTAAKNLCICEDVKRRNLQKDQWTSYASLLCDTCEEHLRRDAGKSLNAKLFLCVVQDVFKGASFPTFNFLNCINVIREHKDLSDDIVIKSIDLLKLVVTKKVVLIDSRFLLVERSRINLLNSLTRLSVFDYRSYILRPMKELILVGLIFYKELSLWYVFMMQQKNSTSMSSHLDKTVQQLFLNKLCSYISSEHSANLELDSTSPSLKPVEEDTLTSESGLLEMKSNINNQEETTKGDPSDSVDEYSKISIVLRLSFLISLALHGEDSLSKHPVSAHEEATTRYNSILDMVLKVKQSPTNSKPKLSSTDSDHSLFSCKISLPPYFALIICALLQALCNLKVLKEDLVHNRQPFSDNQVPCVLRDFFSAFVSEQIEDEGFYSNLLSGLLASLEEVHSMSNDAAEVVIAILEFWQCWKSPQRESLVTRLFTLEEYERMKCSKCRKMPNYPEQRSYGVVIAADSIRDLKLVQSLKKLSCGYVYIYIYMQCAFGNIKFGDIIKVIRMEDKMLCDIKTRGCGKANFVRHTISSCPPIFTIVLKWEKNETEKEISGTLKAMDWEIDISKLYEGLEPNTNYRLVSMVKFETGSQMFYAIDFLYLCYSLNIWKMQIGCGEEGEYICMAYKKNRWISLRHEALIEEVVGIWKSVVRFCGERRVRPEILFYEAAGLDQ</sequence>
<dbReference type="PANTHER" id="PTHR22975:SF20">
    <property type="entry name" value="UBIQUITIN CARBOXYL-TERMINAL HYDROLASE-RELATED PROTEIN-RELATED"/>
    <property type="match status" value="1"/>
</dbReference>
<dbReference type="EMBL" id="AC007230">
    <property type="protein sequence ID" value="AAD26874.1"/>
    <property type="molecule type" value="Genomic_DNA"/>
</dbReference>
<reference evidence="5" key="2">
    <citation type="submission" date="1999-05" db="EMBL/GenBank/DDBJ databases">
        <authorList>
            <person name="Theologis"/>
        </authorList>
    </citation>
    <scope>NUCLEOTIDE SEQUENCE</scope>
</reference>
<dbReference type="PhylomeDB" id="Q9S9K0"/>
<evidence type="ECO:0000256" key="2">
    <source>
        <dbReference type="ARBA" id="ARBA00022801"/>
    </source>
</evidence>
<dbReference type="Pfam" id="PF04781">
    <property type="entry name" value="DUF627"/>
    <property type="match status" value="1"/>
</dbReference>
<keyword evidence="2" id="KW-0378">Hydrolase</keyword>
<dbReference type="Pfam" id="PF04780">
    <property type="entry name" value="DUF629"/>
    <property type="match status" value="1"/>
</dbReference>
<dbReference type="ExpressionAtlas" id="Q9S9K0">
    <property type="expression patterns" value="baseline and differential"/>
</dbReference>
<dbReference type="PIR" id="A96676">
    <property type="entry name" value="A96676"/>
</dbReference>
<dbReference type="Pfam" id="PF00443">
    <property type="entry name" value="UCH"/>
    <property type="match status" value="1"/>
</dbReference>
<dbReference type="PROSITE" id="PS00028">
    <property type="entry name" value="ZINC_FINGER_C2H2_1"/>
    <property type="match status" value="1"/>
</dbReference>
<organism evidence="5">
    <name type="scientific">Arabidopsis thaliana</name>
    <name type="common">Mouse-ear cress</name>
    <dbReference type="NCBI Taxonomy" id="3702"/>
    <lineage>
        <taxon>Eukaryota</taxon>
        <taxon>Viridiplantae</taxon>
        <taxon>Streptophyta</taxon>
        <taxon>Embryophyta</taxon>
        <taxon>Tracheophyta</taxon>
        <taxon>Spermatophyta</taxon>
        <taxon>Magnoliopsida</taxon>
        <taxon>eudicotyledons</taxon>
        <taxon>Gunneridae</taxon>
        <taxon>Pentapetalae</taxon>
        <taxon>rosids</taxon>
        <taxon>malvids</taxon>
        <taxon>Brassicales</taxon>
        <taxon>Brassicaceae</taxon>
        <taxon>Camelineae</taxon>
        <taxon>Arabidopsis</taxon>
    </lineage>
</organism>
<accession>Q9S9K0</accession>
<dbReference type="AlphaFoldDB" id="Q9S9K0"/>
<reference evidence="5" key="1">
    <citation type="submission" date="1999-04" db="EMBL/GenBank/DDBJ databases">
        <title>Arabidopsis thaliana chromosome 1 BAC T23K8 sequence.</title>
        <authorList>
            <person name="Vysotskaia V.S."/>
            <person name="Schwartz J.R."/>
            <person name="Yu G."/>
            <person name="Toriumi M."/>
            <person name="Lenz C."/>
            <person name="Liu S."/>
            <person name="Li J."/>
            <person name="Kremenetskaia I."/>
            <person name="Ngan I."/>
            <person name="Luros J."/>
            <person name="Gonzalez A."/>
            <person name="Altafi H."/>
            <person name="Araujo R."/>
            <person name="Chao Q."/>
            <person name="Conn L."/>
            <person name="Conway A.B."/>
            <person name="Dunn P."/>
            <person name="Hansen N."/>
            <person name="Huizar L."/>
            <person name="Kim C."/>
            <person name="Palm C.J."/>
            <person name="Rowley D."/>
            <person name="Shinn P."/>
            <person name="Walker M."/>
            <person name="Davis R.W."/>
            <person name="Ecker J.R."/>
            <person name="Federspiel N.A."/>
            <person name="Theologis A."/>
        </authorList>
    </citation>
    <scope>NUCLEOTIDE SEQUENCE</scope>
</reference>
<protein>
    <submittedName>
        <fullName evidence="5">T23K8.11 protein</fullName>
    </submittedName>
</protein>
<dbReference type="GO" id="GO:0004843">
    <property type="term" value="F:cysteine-type deubiquitinase activity"/>
    <property type="evidence" value="ECO:0007669"/>
    <property type="project" value="InterPro"/>
</dbReference>
<dbReference type="GO" id="GO:0016579">
    <property type="term" value="P:protein deubiquitination"/>
    <property type="evidence" value="ECO:0007669"/>
    <property type="project" value="InterPro"/>
</dbReference>